<keyword evidence="10" id="KW-1185">Reference proteome</keyword>
<keyword evidence="5" id="KW-0378">Hydrolase</keyword>
<dbReference type="OrthoDB" id="5554229at2759"/>
<proteinExistence type="predicted"/>
<dbReference type="Pfam" id="PF24626">
    <property type="entry name" value="SH3_Tf2-1"/>
    <property type="match status" value="1"/>
</dbReference>
<dbReference type="EMBL" id="JAAIUW010000007">
    <property type="protein sequence ID" value="KAF7824247.1"/>
    <property type="molecule type" value="Genomic_DNA"/>
</dbReference>
<evidence type="ECO:0000256" key="2">
    <source>
        <dbReference type="ARBA" id="ARBA00022695"/>
    </source>
</evidence>
<dbReference type="Proteomes" id="UP000634136">
    <property type="component" value="Unassembled WGS sequence"/>
</dbReference>
<dbReference type="InterPro" id="IPR043502">
    <property type="entry name" value="DNA/RNA_pol_sf"/>
</dbReference>
<dbReference type="SUPFAM" id="SSF56672">
    <property type="entry name" value="DNA/RNA polymerases"/>
    <property type="match status" value="1"/>
</dbReference>
<keyword evidence="2" id="KW-0548">Nucleotidyltransferase</keyword>
<evidence type="ECO:0000259" key="8">
    <source>
        <dbReference type="Pfam" id="PF24626"/>
    </source>
</evidence>
<accession>A0A834TLX1</accession>
<sequence length="286" mass="32997">MVLSLSYSWQITHTLNKDLATKAEKLTELLEECSASYNGQRIDHGSSSDKQPDDLLDDLKQLLQSYQMVFSIPHGLPPLHYNDCQIILQSDAPVRVRSYCYPFSKKDATEDIISQMLLEGLSAYAREMYAIIEAVAKFRHYLIGHFFTICTDQKSLQHRTDQTLQTPEQEQWLPKLLGFQFAIEYKLGTLNTVADALSRSFYMVHLRRKQKLGFRFFGPFPIMERIGEVAYRFKLPKMARIHDVFHISQLKLWVGDVTSQHLPHPLPATENGHIVSPIAILKFRQV</sequence>
<evidence type="ECO:0000313" key="10">
    <source>
        <dbReference type="Proteomes" id="UP000634136"/>
    </source>
</evidence>
<gene>
    <name evidence="9" type="ORF">G2W53_022391</name>
</gene>
<dbReference type="GO" id="GO:0016787">
    <property type="term" value="F:hydrolase activity"/>
    <property type="evidence" value="ECO:0007669"/>
    <property type="project" value="UniProtKB-KW"/>
</dbReference>
<name>A0A834TLX1_9FABA</name>
<evidence type="ECO:0000256" key="4">
    <source>
        <dbReference type="ARBA" id="ARBA00022759"/>
    </source>
</evidence>
<keyword evidence="3" id="KW-0540">Nuclease</keyword>
<dbReference type="Pfam" id="PF17917">
    <property type="entry name" value="RT_RNaseH"/>
    <property type="match status" value="1"/>
</dbReference>
<dbReference type="GO" id="GO:0004519">
    <property type="term" value="F:endonuclease activity"/>
    <property type="evidence" value="ECO:0007669"/>
    <property type="project" value="UniProtKB-KW"/>
</dbReference>
<protein>
    <submittedName>
        <fullName evidence="9">Transposon Ty3-G Gag-Pol polyprotein</fullName>
    </submittedName>
</protein>
<dbReference type="PANTHER" id="PTHR37984">
    <property type="entry name" value="PROTEIN CBG26694"/>
    <property type="match status" value="1"/>
</dbReference>
<keyword evidence="1" id="KW-0808">Transferase</keyword>
<organism evidence="9 10">
    <name type="scientific">Senna tora</name>
    <dbReference type="NCBI Taxonomy" id="362788"/>
    <lineage>
        <taxon>Eukaryota</taxon>
        <taxon>Viridiplantae</taxon>
        <taxon>Streptophyta</taxon>
        <taxon>Embryophyta</taxon>
        <taxon>Tracheophyta</taxon>
        <taxon>Spermatophyta</taxon>
        <taxon>Magnoliopsida</taxon>
        <taxon>eudicotyledons</taxon>
        <taxon>Gunneridae</taxon>
        <taxon>Pentapetalae</taxon>
        <taxon>rosids</taxon>
        <taxon>fabids</taxon>
        <taxon>Fabales</taxon>
        <taxon>Fabaceae</taxon>
        <taxon>Caesalpinioideae</taxon>
        <taxon>Cassia clade</taxon>
        <taxon>Senna</taxon>
    </lineage>
</organism>
<dbReference type="CDD" id="cd09274">
    <property type="entry name" value="RNase_HI_RT_Ty3"/>
    <property type="match status" value="1"/>
</dbReference>
<evidence type="ECO:0000256" key="3">
    <source>
        <dbReference type="ARBA" id="ARBA00022722"/>
    </source>
</evidence>
<dbReference type="AlphaFoldDB" id="A0A834TLX1"/>
<reference evidence="9" key="1">
    <citation type="submission" date="2020-09" db="EMBL/GenBank/DDBJ databases">
        <title>Genome-Enabled Discovery of Anthraquinone Biosynthesis in Senna tora.</title>
        <authorList>
            <person name="Kang S.-H."/>
            <person name="Pandey R.P."/>
            <person name="Lee C.-M."/>
            <person name="Sim J.-S."/>
            <person name="Jeong J.-T."/>
            <person name="Choi B.-S."/>
            <person name="Jung M."/>
            <person name="Ginzburg D."/>
            <person name="Zhao K."/>
            <person name="Won S.Y."/>
            <person name="Oh T.-J."/>
            <person name="Yu Y."/>
            <person name="Kim N.-H."/>
            <person name="Lee O.R."/>
            <person name="Lee T.-H."/>
            <person name="Bashyal P."/>
            <person name="Kim T.-S."/>
            <person name="Lee W.-H."/>
            <person name="Kawkins C."/>
            <person name="Kim C.-K."/>
            <person name="Kim J.S."/>
            <person name="Ahn B.O."/>
            <person name="Rhee S.Y."/>
            <person name="Sohng J.K."/>
        </authorList>
    </citation>
    <scope>NUCLEOTIDE SEQUENCE</scope>
    <source>
        <tissue evidence="9">Leaf</tissue>
    </source>
</reference>
<keyword evidence="4" id="KW-0255">Endonuclease</keyword>
<dbReference type="InterPro" id="IPR041373">
    <property type="entry name" value="RT_RNaseH"/>
</dbReference>
<evidence type="ECO:0000313" key="9">
    <source>
        <dbReference type="EMBL" id="KAF7824247.1"/>
    </source>
</evidence>
<dbReference type="InterPro" id="IPR056924">
    <property type="entry name" value="SH3_Tf2-1"/>
</dbReference>
<keyword evidence="6" id="KW-0695">RNA-directed DNA polymerase</keyword>
<dbReference type="GO" id="GO:0003964">
    <property type="term" value="F:RNA-directed DNA polymerase activity"/>
    <property type="evidence" value="ECO:0007669"/>
    <property type="project" value="UniProtKB-KW"/>
</dbReference>
<comment type="caution">
    <text evidence="9">The sequence shown here is derived from an EMBL/GenBank/DDBJ whole genome shotgun (WGS) entry which is preliminary data.</text>
</comment>
<dbReference type="InterPro" id="IPR050951">
    <property type="entry name" value="Retrovirus_Pol_polyprotein"/>
</dbReference>
<evidence type="ECO:0000256" key="5">
    <source>
        <dbReference type="ARBA" id="ARBA00022801"/>
    </source>
</evidence>
<evidence type="ECO:0000256" key="6">
    <source>
        <dbReference type="ARBA" id="ARBA00022918"/>
    </source>
</evidence>
<feature type="domain" description="Reverse transcriptase RNase H-like" evidence="7">
    <location>
        <begin position="122"/>
        <end position="178"/>
    </location>
</feature>
<dbReference type="PANTHER" id="PTHR37984:SF5">
    <property type="entry name" value="PROTEIN NYNRIN-LIKE"/>
    <property type="match status" value="1"/>
</dbReference>
<evidence type="ECO:0000259" key="7">
    <source>
        <dbReference type="Pfam" id="PF17917"/>
    </source>
</evidence>
<feature type="domain" description="Tf2-1-like SH3-like" evidence="8">
    <location>
        <begin position="205"/>
        <end position="251"/>
    </location>
</feature>
<evidence type="ECO:0000256" key="1">
    <source>
        <dbReference type="ARBA" id="ARBA00022679"/>
    </source>
</evidence>